<keyword evidence="2" id="KW-1133">Transmembrane helix</keyword>
<feature type="region of interest" description="Disordered" evidence="1">
    <location>
        <begin position="173"/>
        <end position="256"/>
    </location>
</feature>
<feature type="transmembrane region" description="Helical" evidence="2">
    <location>
        <begin position="12"/>
        <end position="31"/>
    </location>
</feature>
<protein>
    <submittedName>
        <fullName evidence="4">Conjugative transposon protein TraM</fullName>
    </submittedName>
</protein>
<dbReference type="InterPro" id="IPR055407">
    <property type="entry name" value="TraM_C"/>
</dbReference>
<sequence>MDIKKINFKDRKYVFPAILYPIVLFVGYFIIDAVNTDVSDNDPRLKTTDYLNSDLPSANTDSVLGGKLANAEREYGQINDITGVENVENDRDSVNKKEEYNSQYSDKEVEMVRRQQEHMLAQKEEQRRIREMQERVRHGNTSSRRTSPNDEFVAPVSDSEIARLDRIRRQREMNSMHEDLNSIAFGSPSHRGRYNDDDKYDGGDSEYGQSLSNLPNKDRYASYSDNGDGGSSFSPGTTNKGHEMSEKTEEEPERVVKKVKTSSDYFNTISSSSGESKLIKAIIDENIKAQEGSRVRLRLLDDVEIGDMTVKKGTYLYAQLSGFGHQRVKGNVQSIFSHEEIIRVSLSIYDTDGQEGLYVPQSAFRETTKDILGSATQGGTNIVDNTNTSSGIKGWANQAVQNASQSVMNTIGKIVRRNRVKLKYGTLVYLIDGSQQEKKQRK</sequence>
<accession>A0AB33J3T4</accession>
<feature type="domain" description="Conjugative transposon TraM C-terminal" evidence="3">
    <location>
        <begin position="279"/>
        <end position="430"/>
    </location>
</feature>
<proteinExistence type="predicted"/>
<dbReference type="Pfam" id="PF12508">
    <property type="entry name" value="Transposon_TraM"/>
    <property type="match status" value="1"/>
</dbReference>
<feature type="compositionally biased region" description="Basic and acidic residues" evidence="1">
    <location>
        <begin position="193"/>
        <end position="202"/>
    </location>
</feature>
<reference evidence="4" key="1">
    <citation type="submission" date="2024-07" db="EMBL/GenBank/DDBJ databases">
        <title>Complete genome sequence of Prevotella sp. YM-2024 GTC17254.</title>
        <authorList>
            <person name="Hayashi M."/>
            <person name="Muto Y."/>
            <person name="Tanaka K."/>
            <person name="Niwa H."/>
        </authorList>
    </citation>
    <scope>NUCLEOTIDE SEQUENCE</scope>
    <source>
        <strain evidence="4">GTC17254</strain>
    </source>
</reference>
<organism evidence="4">
    <name type="scientific">Prevotella sp. GTC17254</name>
    <dbReference type="NCBI Taxonomy" id="3236794"/>
    <lineage>
        <taxon>Bacteria</taxon>
        <taxon>Pseudomonadati</taxon>
        <taxon>Bacteroidota</taxon>
        <taxon>Bacteroidia</taxon>
        <taxon>Bacteroidales</taxon>
        <taxon>Prevotellaceae</taxon>
        <taxon>Prevotella</taxon>
    </lineage>
</organism>
<gene>
    <name evidence="4" type="primary">traM_1</name>
    <name evidence="4" type="ORF">GTC17254_16710</name>
</gene>
<evidence type="ECO:0000256" key="2">
    <source>
        <dbReference type="SAM" id="Phobius"/>
    </source>
</evidence>
<feature type="region of interest" description="Disordered" evidence="1">
    <location>
        <begin position="134"/>
        <end position="154"/>
    </location>
</feature>
<evidence type="ECO:0000256" key="1">
    <source>
        <dbReference type="SAM" id="MobiDB-lite"/>
    </source>
</evidence>
<evidence type="ECO:0000259" key="3">
    <source>
        <dbReference type="Pfam" id="PF12508"/>
    </source>
</evidence>
<dbReference type="EMBL" id="AP035786">
    <property type="protein sequence ID" value="BFO74074.1"/>
    <property type="molecule type" value="Genomic_DNA"/>
</dbReference>
<name>A0AB33J3T4_9BACT</name>
<dbReference type="AlphaFoldDB" id="A0AB33J3T4"/>
<keyword evidence="2" id="KW-0812">Transmembrane</keyword>
<keyword evidence="2" id="KW-0472">Membrane</keyword>
<evidence type="ECO:0000313" key="4">
    <source>
        <dbReference type="EMBL" id="BFO74074.1"/>
    </source>
</evidence>